<sequence>MRRWLGGVAAALTVLIVTVWIVALPSRPDGFYRAGDGEPGPPGRLIAAEAFTRGVPEGARGWRILYTTTRGDGSPAVASAVIVAPEGAEGQVPVVAYAHGTTGVAAGCAPSMFDNPFPNVPGFPALLDEGWAYVATDYVGLGTGGGHRYLDGPDAARAVLDSVRAARTLAEAPLGGPVAVWGHSQGGHSALWTAQIVRDYAPDLDLAGVAAISPASDLPALLAAAGHSIFGTIIQAYLVAGYDRAYPDIDAWGHVDWRVQPLVRDMARRCIEFPDIWMSIAEAGLIPERGVFARLPGEGAFGDRLRMNVPRGPFPVPLLVGHGGRDDLVLPEVQDGYVASLCAAGEAVDYRTYPEEDHVSVVQPVSPLTAELIGWTRARFAGEAFSGTCPPP</sequence>
<protein>
    <submittedName>
        <fullName evidence="1">Secretory lipase</fullName>
    </submittedName>
</protein>
<dbReference type="GO" id="GO:0016042">
    <property type="term" value="P:lipid catabolic process"/>
    <property type="evidence" value="ECO:0007669"/>
    <property type="project" value="InterPro"/>
</dbReference>
<dbReference type="EMBL" id="QGGV01000006">
    <property type="protein sequence ID" value="PWK55753.1"/>
    <property type="molecule type" value="Genomic_DNA"/>
</dbReference>
<dbReference type="AlphaFoldDB" id="A0A316G4Y3"/>
<accession>A0A316G4Y3</accession>
<evidence type="ECO:0000313" key="2">
    <source>
        <dbReference type="Proteomes" id="UP000245390"/>
    </source>
</evidence>
<dbReference type="RefSeq" id="WP_109759825.1">
    <property type="nucleotide sequence ID" value="NZ_CP034588.1"/>
</dbReference>
<dbReference type="SUPFAM" id="SSF53474">
    <property type="entry name" value="alpha/beta-Hydrolases"/>
    <property type="match status" value="1"/>
</dbReference>
<dbReference type="GO" id="GO:0004806">
    <property type="term" value="F:triacylglycerol lipase activity"/>
    <property type="evidence" value="ECO:0007669"/>
    <property type="project" value="InterPro"/>
</dbReference>
<proteinExistence type="predicted"/>
<dbReference type="PIRSF" id="PIRSF029171">
    <property type="entry name" value="Esterase_LipA"/>
    <property type="match status" value="1"/>
</dbReference>
<dbReference type="PANTHER" id="PTHR34853:SF1">
    <property type="entry name" value="LIPASE 5"/>
    <property type="match status" value="1"/>
</dbReference>
<dbReference type="Gene3D" id="3.40.50.1820">
    <property type="entry name" value="alpha/beta hydrolase"/>
    <property type="match status" value="2"/>
</dbReference>
<name>A0A316G4Y3_9RHOB</name>
<dbReference type="InterPro" id="IPR005152">
    <property type="entry name" value="Lipase_secreted"/>
</dbReference>
<dbReference type="PANTHER" id="PTHR34853">
    <property type="match status" value="1"/>
</dbReference>
<organism evidence="1 2">
    <name type="scientific">Silicimonas algicola</name>
    <dbReference type="NCBI Taxonomy" id="1826607"/>
    <lineage>
        <taxon>Bacteria</taxon>
        <taxon>Pseudomonadati</taxon>
        <taxon>Pseudomonadota</taxon>
        <taxon>Alphaproteobacteria</taxon>
        <taxon>Rhodobacterales</taxon>
        <taxon>Paracoccaceae</taxon>
    </lineage>
</organism>
<evidence type="ECO:0000313" key="1">
    <source>
        <dbReference type="EMBL" id="PWK55753.1"/>
    </source>
</evidence>
<gene>
    <name evidence="1" type="ORF">C8D95_106149</name>
</gene>
<dbReference type="InterPro" id="IPR029058">
    <property type="entry name" value="AB_hydrolase_fold"/>
</dbReference>
<comment type="caution">
    <text evidence="1">The sequence shown here is derived from an EMBL/GenBank/DDBJ whole genome shotgun (WGS) entry which is preliminary data.</text>
</comment>
<dbReference type="Pfam" id="PF03583">
    <property type="entry name" value="LIP"/>
    <property type="match status" value="1"/>
</dbReference>
<reference evidence="1 2" key="1">
    <citation type="submission" date="2018-05" db="EMBL/GenBank/DDBJ databases">
        <title>Genomic Encyclopedia of Type Strains, Phase IV (KMG-IV): sequencing the most valuable type-strain genomes for metagenomic binning, comparative biology and taxonomic classification.</title>
        <authorList>
            <person name="Goeker M."/>
        </authorList>
    </citation>
    <scope>NUCLEOTIDE SEQUENCE [LARGE SCALE GENOMIC DNA]</scope>
    <source>
        <strain evidence="1 2">DSM 103371</strain>
    </source>
</reference>
<keyword evidence="2" id="KW-1185">Reference proteome</keyword>
<dbReference type="KEGG" id="salo:EF888_16195"/>
<dbReference type="Proteomes" id="UP000245390">
    <property type="component" value="Unassembled WGS sequence"/>
</dbReference>
<dbReference type="OrthoDB" id="9955at2"/>